<evidence type="ECO:0000256" key="3">
    <source>
        <dbReference type="ARBA" id="ARBA00022679"/>
    </source>
</evidence>
<protein>
    <submittedName>
        <fullName evidence="4">Glycosyltransferase family 34 protein</fullName>
    </submittedName>
</protein>
<sequence length="301" mass="35207">MSTMYHPAKKPYSPVKPVKHAFPRRYFDPSRILLVAVILLLIFFFRFDSTGTSEVTVDVRVVSKPASALPGFRPLNQSRIAIVTFTTEQKSFTHLSLKNKAYYAKKHGYDFYIDYESSNKRGMMWHKFDMVQKVINASEHDWVWWMDFDTLITNTNTKLEDIISDSLADATDPDSVDYIFTPDCFELNAGSFLTRASPRSHIFINRVIEYHTANATQKHQLSEQDCMRDILFHSSSMEDQFVMVPQWKLNAFPEEIPCYDKDDKMFERGMFTLHFAGAWAHLQEDDPTGFLMKKYEREIIW</sequence>
<gene>
    <name evidence="4" type="ORF">E6O75_ATG06608</name>
</gene>
<evidence type="ECO:0000256" key="1">
    <source>
        <dbReference type="ARBA" id="ARBA00005664"/>
    </source>
</evidence>
<dbReference type="PANTHER" id="PTHR31306:SF5">
    <property type="entry name" value="ALPHA-1,6-MANNOSYLTRANSFERASE MNN10-RELATED"/>
    <property type="match status" value="1"/>
</dbReference>
<keyword evidence="5" id="KW-1185">Reference proteome</keyword>
<dbReference type="Gene3D" id="3.90.550.10">
    <property type="entry name" value="Spore Coat Polysaccharide Biosynthesis Protein SpsA, Chain A"/>
    <property type="match status" value="1"/>
</dbReference>
<dbReference type="GO" id="GO:0016757">
    <property type="term" value="F:glycosyltransferase activity"/>
    <property type="evidence" value="ECO:0007669"/>
    <property type="project" value="UniProtKB-KW"/>
</dbReference>
<evidence type="ECO:0000313" key="5">
    <source>
        <dbReference type="Proteomes" id="UP000298493"/>
    </source>
</evidence>
<reference evidence="4 5" key="1">
    <citation type="submission" date="2019-04" db="EMBL/GenBank/DDBJ databases">
        <title>High contiguity whole genome sequence and gene annotation resource for two Venturia nashicola isolates.</title>
        <authorList>
            <person name="Prokchorchik M."/>
            <person name="Won K."/>
            <person name="Lee Y."/>
            <person name="Choi E.D."/>
            <person name="Segonzac C."/>
            <person name="Sohn K.H."/>
        </authorList>
    </citation>
    <scope>NUCLEOTIDE SEQUENCE [LARGE SCALE GENOMIC DNA]</scope>
    <source>
        <strain evidence="4 5">PRI2</strain>
    </source>
</reference>
<dbReference type="EMBL" id="SNSC02000014">
    <property type="protein sequence ID" value="TID18532.1"/>
    <property type="molecule type" value="Genomic_DNA"/>
</dbReference>
<keyword evidence="2" id="KW-0328">Glycosyltransferase</keyword>
<dbReference type="AlphaFoldDB" id="A0A4Z1NVF1"/>
<dbReference type="GO" id="GO:0000139">
    <property type="term" value="C:Golgi membrane"/>
    <property type="evidence" value="ECO:0007669"/>
    <property type="project" value="TreeGrafter"/>
</dbReference>
<dbReference type="OrthoDB" id="205108at2759"/>
<name>A0A4Z1NVF1_9PEZI</name>
<evidence type="ECO:0000313" key="4">
    <source>
        <dbReference type="EMBL" id="TID18532.1"/>
    </source>
</evidence>
<comment type="caution">
    <text evidence="4">The sequence shown here is derived from an EMBL/GenBank/DDBJ whole genome shotgun (WGS) entry which is preliminary data.</text>
</comment>
<dbReference type="GO" id="GO:0006487">
    <property type="term" value="P:protein N-linked glycosylation"/>
    <property type="evidence" value="ECO:0007669"/>
    <property type="project" value="TreeGrafter"/>
</dbReference>
<evidence type="ECO:0000256" key="2">
    <source>
        <dbReference type="ARBA" id="ARBA00022676"/>
    </source>
</evidence>
<dbReference type="STRING" id="86259.A0A4Z1NVF1"/>
<dbReference type="InterPro" id="IPR008630">
    <property type="entry name" value="Glyco_trans_34"/>
</dbReference>
<dbReference type="PANTHER" id="PTHR31306">
    <property type="entry name" value="ALPHA-1,6-MANNOSYLTRANSFERASE MNN11-RELATED"/>
    <property type="match status" value="1"/>
</dbReference>
<comment type="similarity">
    <text evidence="1">Belongs to the glycosyltransferase 34 family.</text>
</comment>
<dbReference type="Proteomes" id="UP000298493">
    <property type="component" value="Unassembled WGS sequence"/>
</dbReference>
<accession>A0A4Z1NVF1</accession>
<dbReference type="Pfam" id="PF05637">
    <property type="entry name" value="Glyco_transf_34"/>
    <property type="match status" value="2"/>
</dbReference>
<keyword evidence="3 4" id="KW-0808">Transferase</keyword>
<dbReference type="InterPro" id="IPR029044">
    <property type="entry name" value="Nucleotide-diphossugar_trans"/>
</dbReference>
<organism evidence="4 5">
    <name type="scientific">Venturia nashicola</name>
    <dbReference type="NCBI Taxonomy" id="86259"/>
    <lineage>
        <taxon>Eukaryota</taxon>
        <taxon>Fungi</taxon>
        <taxon>Dikarya</taxon>
        <taxon>Ascomycota</taxon>
        <taxon>Pezizomycotina</taxon>
        <taxon>Dothideomycetes</taxon>
        <taxon>Pleosporomycetidae</taxon>
        <taxon>Venturiales</taxon>
        <taxon>Venturiaceae</taxon>
        <taxon>Venturia</taxon>
    </lineage>
</organism>
<proteinExistence type="inferred from homology"/>